<dbReference type="GO" id="GO:0008380">
    <property type="term" value="P:RNA splicing"/>
    <property type="evidence" value="ECO:0007669"/>
    <property type="project" value="UniProtKB-KW"/>
</dbReference>
<evidence type="ECO:0000256" key="7">
    <source>
        <dbReference type="ARBA" id="ARBA00022723"/>
    </source>
</evidence>
<feature type="compositionally biased region" description="Polar residues" evidence="17">
    <location>
        <begin position="711"/>
        <end position="726"/>
    </location>
</feature>
<evidence type="ECO:0000256" key="6">
    <source>
        <dbReference type="ARBA" id="ARBA00022664"/>
    </source>
</evidence>
<keyword evidence="13" id="KW-0539">Nucleus</keyword>
<dbReference type="InterPro" id="IPR036855">
    <property type="entry name" value="Znf_CCCH_sf"/>
</dbReference>
<evidence type="ECO:0000256" key="5">
    <source>
        <dbReference type="ARBA" id="ARBA00022490"/>
    </source>
</evidence>
<reference evidence="20 21" key="1">
    <citation type="submission" date="2014-03" db="EMBL/GenBank/DDBJ databases">
        <title>Draft genome of the hookworm Oesophagostomum dentatum.</title>
        <authorList>
            <person name="Mitreva M."/>
        </authorList>
    </citation>
    <scope>NUCLEOTIDE SEQUENCE [LARGE SCALE GENOMIC DNA]</scope>
    <source>
        <strain evidence="20 21">OD-Hann</strain>
    </source>
</reference>
<keyword evidence="9 16" id="KW-0863">Zinc-finger</keyword>
<comment type="similarity">
    <text evidence="3">Belongs to the SLT11 family.</text>
</comment>
<dbReference type="GO" id="GO:0071007">
    <property type="term" value="C:U2-type catalytic step 2 spliceosome"/>
    <property type="evidence" value="ECO:0007669"/>
    <property type="project" value="TreeGrafter"/>
</dbReference>
<dbReference type="SUPFAM" id="SSF54928">
    <property type="entry name" value="RNA-binding domain, RBD"/>
    <property type="match status" value="2"/>
</dbReference>
<dbReference type="GO" id="GO:0006397">
    <property type="term" value="P:mRNA processing"/>
    <property type="evidence" value="ECO:0007669"/>
    <property type="project" value="UniProtKB-KW"/>
</dbReference>
<dbReference type="GO" id="GO:0000974">
    <property type="term" value="C:Prp19 complex"/>
    <property type="evidence" value="ECO:0007669"/>
    <property type="project" value="TreeGrafter"/>
</dbReference>
<feature type="region of interest" description="Disordered" evidence="17">
    <location>
        <begin position="318"/>
        <end position="354"/>
    </location>
</feature>
<dbReference type="PROSITE" id="PS50103">
    <property type="entry name" value="ZF_C3H1"/>
    <property type="match status" value="2"/>
</dbReference>
<evidence type="ECO:0000256" key="9">
    <source>
        <dbReference type="ARBA" id="ARBA00022771"/>
    </source>
</evidence>
<gene>
    <name evidence="20" type="ORF">OESDEN_08125</name>
</gene>
<evidence type="ECO:0000256" key="15">
    <source>
        <dbReference type="PROSITE-ProRule" id="PRU00176"/>
    </source>
</evidence>
<dbReference type="InterPro" id="IPR000504">
    <property type="entry name" value="RRM_dom"/>
</dbReference>
<feature type="compositionally biased region" description="Polar residues" evidence="17">
    <location>
        <begin position="390"/>
        <end position="405"/>
    </location>
</feature>
<dbReference type="GO" id="GO:0036002">
    <property type="term" value="F:pre-mRNA binding"/>
    <property type="evidence" value="ECO:0007669"/>
    <property type="project" value="TreeGrafter"/>
</dbReference>
<feature type="region of interest" description="Disordered" evidence="17">
    <location>
        <begin position="380"/>
        <end position="415"/>
    </location>
</feature>
<name>A0A0B1T872_OESDE</name>
<dbReference type="CDD" id="cd12224">
    <property type="entry name" value="RRM_RBM22"/>
    <property type="match status" value="1"/>
</dbReference>
<keyword evidence="11 15" id="KW-0694">RNA-binding</keyword>
<dbReference type="Pfam" id="PF21369">
    <property type="entry name" value="STL11_N"/>
    <property type="match status" value="1"/>
</dbReference>
<dbReference type="GO" id="GO:0008270">
    <property type="term" value="F:zinc ion binding"/>
    <property type="evidence" value="ECO:0007669"/>
    <property type="project" value="UniProtKB-KW"/>
</dbReference>
<dbReference type="GO" id="GO:0071006">
    <property type="term" value="C:U2-type catalytic step 1 spliceosome"/>
    <property type="evidence" value="ECO:0007669"/>
    <property type="project" value="TreeGrafter"/>
</dbReference>
<evidence type="ECO:0000256" key="12">
    <source>
        <dbReference type="ARBA" id="ARBA00023187"/>
    </source>
</evidence>
<feature type="region of interest" description="Disordered" evidence="17">
    <location>
        <begin position="638"/>
        <end position="748"/>
    </location>
</feature>
<feature type="domain" description="C3H1-type" evidence="19">
    <location>
        <begin position="167"/>
        <end position="189"/>
    </location>
</feature>
<keyword evidence="8" id="KW-0747">Spliceosome</keyword>
<dbReference type="InterPro" id="IPR048995">
    <property type="entry name" value="STL11/RBM22-like_N"/>
</dbReference>
<evidence type="ECO:0000256" key="16">
    <source>
        <dbReference type="PROSITE-ProRule" id="PRU00723"/>
    </source>
</evidence>
<feature type="zinc finger region" description="C3H1-type" evidence="16">
    <location>
        <begin position="497"/>
        <end position="519"/>
    </location>
</feature>
<proteinExistence type="inferred from homology"/>
<feature type="domain" description="RRM" evidence="18">
    <location>
        <begin position="235"/>
        <end position="319"/>
    </location>
</feature>
<dbReference type="SMART" id="SM00360">
    <property type="entry name" value="RRM"/>
    <property type="match status" value="2"/>
</dbReference>
<accession>A0A0B1T872</accession>
<evidence type="ECO:0000256" key="2">
    <source>
        <dbReference type="ARBA" id="ARBA00004496"/>
    </source>
</evidence>
<evidence type="ECO:0000256" key="11">
    <source>
        <dbReference type="ARBA" id="ARBA00022884"/>
    </source>
</evidence>
<dbReference type="AlphaFoldDB" id="A0A0B1T872"/>
<dbReference type="FunFam" id="3.30.70.330:FF:000476">
    <property type="entry name" value="Zinc finger CCCH domain-containing protein 4"/>
    <property type="match status" value="2"/>
</dbReference>
<dbReference type="SMART" id="SM00356">
    <property type="entry name" value="ZnF_C3H1"/>
    <property type="match status" value="2"/>
</dbReference>
<evidence type="ECO:0000256" key="13">
    <source>
        <dbReference type="ARBA" id="ARBA00023242"/>
    </source>
</evidence>
<dbReference type="InterPro" id="IPR039171">
    <property type="entry name" value="Cwc2/Slt11"/>
</dbReference>
<dbReference type="PANTHER" id="PTHR14089:SF6">
    <property type="entry name" value="PRE-MRNA-SPLICING FACTOR RBM22"/>
    <property type="match status" value="1"/>
</dbReference>
<keyword evidence="21" id="KW-1185">Reference proteome</keyword>
<dbReference type="EMBL" id="KN551649">
    <property type="protein sequence ID" value="KHJ91997.1"/>
    <property type="molecule type" value="Genomic_DNA"/>
</dbReference>
<evidence type="ECO:0000256" key="10">
    <source>
        <dbReference type="ARBA" id="ARBA00022833"/>
    </source>
</evidence>
<feature type="domain" description="RRM" evidence="18">
    <location>
        <begin position="565"/>
        <end position="640"/>
    </location>
</feature>
<feature type="compositionally biased region" description="Pro residues" evidence="17">
    <location>
        <begin position="652"/>
        <end position="663"/>
    </location>
</feature>
<evidence type="ECO:0000259" key="18">
    <source>
        <dbReference type="PROSITE" id="PS50102"/>
    </source>
</evidence>
<evidence type="ECO:0000313" key="20">
    <source>
        <dbReference type="EMBL" id="KHJ91997.1"/>
    </source>
</evidence>
<feature type="compositionally biased region" description="Pro residues" evidence="17">
    <location>
        <begin position="331"/>
        <end position="342"/>
    </location>
</feature>
<evidence type="ECO:0000256" key="17">
    <source>
        <dbReference type="SAM" id="MobiDB-lite"/>
    </source>
</evidence>
<dbReference type="PROSITE" id="PS50102">
    <property type="entry name" value="RRM"/>
    <property type="match status" value="2"/>
</dbReference>
<dbReference type="FunFam" id="4.10.1000.10:FF:000006">
    <property type="entry name" value="Putative pre-mrna-splicing factor rbm22"/>
    <property type="match status" value="2"/>
</dbReference>
<dbReference type="GO" id="GO:0017070">
    <property type="term" value="F:U6 snRNA binding"/>
    <property type="evidence" value="ECO:0007669"/>
    <property type="project" value="TreeGrafter"/>
</dbReference>
<evidence type="ECO:0000256" key="3">
    <source>
        <dbReference type="ARBA" id="ARBA00007781"/>
    </source>
</evidence>
<organism evidence="20 21">
    <name type="scientific">Oesophagostomum dentatum</name>
    <name type="common">Nodular worm</name>
    <dbReference type="NCBI Taxonomy" id="61180"/>
    <lineage>
        <taxon>Eukaryota</taxon>
        <taxon>Metazoa</taxon>
        <taxon>Ecdysozoa</taxon>
        <taxon>Nematoda</taxon>
        <taxon>Chromadorea</taxon>
        <taxon>Rhabditida</taxon>
        <taxon>Rhabditina</taxon>
        <taxon>Rhabditomorpha</taxon>
        <taxon>Strongyloidea</taxon>
        <taxon>Strongylidae</taxon>
        <taxon>Oesophagostomum</taxon>
    </lineage>
</organism>
<keyword evidence="10 16" id="KW-0862">Zinc</keyword>
<dbReference type="Gene3D" id="3.30.70.330">
    <property type="match status" value="2"/>
</dbReference>
<feature type="domain" description="C3H1-type" evidence="19">
    <location>
        <begin position="497"/>
        <end position="519"/>
    </location>
</feature>
<feature type="compositionally biased region" description="Pro residues" evidence="17">
    <location>
        <begin position="682"/>
        <end position="692"/>
    </location>
</feature>
<dbReference type="Pfam" id="PF00076">
    <property type="entry name" value="RRM_1"/>
    <property type="match status" value="2"/>
</dbReference>
<keyword evidence="12" id="KW-0508">mRNA splicing</keyword>
<evidence type="ECO:0000256" key="14">
    <source>
        <dbReference type="ARBA" id="ARBA00030793"/>
    </source>
</evidence>
<comment type="subcellular location">
    <subcellularLocation>
        <location evidence="2">Cytoplasm</location>
    </subcellularLocation>
    <subcellularLocation>
        <location evidence="1">Nucleus</location>
    </subcellularLocation>
</comment>
<dbReference type="InterPro" id="IPR035979">
    <property type="entry name" value="RBD_domain_sf"/>
</dbReference>
<feature type="zinc finger region" description="C3H1-type" evidence="16">
    <location>
        <begin position="167"/>
        <end position="189"/>
    </location>
</feature>
<protein>
    <recommendedName>
        <fullName evidence="4">Pre-mRNA-splicing factor RBM22</fullName>
    </recommendedName>
    <alternativeName>
        <fullName evidence="14">RNA-binding motif protein 22</fullName>
    </alternativeName>
</protein>
<evidence type="ECO:0000256" key="1">
    <source>
        <dbReference type="ARBA" id="ARBA00004123"/>
    </source>
</evidence>
<dbReference type="OrthoDB" id="10259600at2759"/>
<keyword evidence="6" id="KW-0507">mRNA processing</keyword>
<dbReference type="InterPro" id="IPR057674">
    <property type="entry name" value="Znf-CCCH_RBM22"/>
</dbReference>
<evidence type="ECO:0000259" key="19">
    <source>
        <dbReference type="PROSITE" id="PS50103"/>
    </source>
</evidence>
<dbReference type="InterPro" id="IPR000571">
    <property type="entry name" value="Znf_CCCH"/>
</dbReference>
<keyword evidence="7 16" id="KW-0479">Metal-binding</keyword>
<dbReference type="Proteomes" id="UP000053660">
    <property type="component" value="Unassembled WGS sequence"/>
</dbReference>
<keyword evidence="5" id="KW-0963">Cytoplasm</keyword>
<dbReference type="PANTHER" id="PTHR14089">
    <property type="entry name" value="PRE-MRNA-SPLICING FACTOR RBM22"/>
    <property type="match status" value="1"/>
</dbReference>
<dbReference type="Gene3D" id="4.10.1000.10">
    <property type="entry name" value="Zinc finger, CCCH-type"/>
    <property type="match status" value="2"/>
</dbReference>
<evidence type="ECO:0000313" key="21">
    <source>
        <dbReference type="Proteomes" id="UP000053660"/>
    </source>
</evidence>
<dbReference type="Pfam" id="PF25584">
    <property type="entry name" value="zf-CCCH_RBM22"/>
    <property type="match status" value="2"/>
</dbReference>
<sequence>MSMSKSSYTQYNRKNWEDADFPILCQTCLGSNPYLRMMKDKYGKECKICERPFTNFRWQPGKGARYKSTELCQTCAKVKNVCQTCMFDLEYGLPVQVRDAALQIADNIPRQGANRDFYLQNVERALANTDGTTPAGALANVPDSSGAEMLKRLARTAPYYKRNAPHICSFYVKGECKRGEECPYRHEKPSDPDDPLSTQNIRDRYYGSNDPVAEKIMNRAKAMPALEPPADTTITTLYVGNLGPAGQITQKDLNDYFYQFGDIRSLRLLDAKSCAFIQFTTREACEMAAEEVIQQAIHEGLLKCLRIGGRRLVIRWGQPQSQKSTEDRPINPVPSLPNPCPVPDDLVPSSSKRQRLDPLNIPLPPVPPSFAPPTKLVVPPLRPPTGASLPATSTSGDEASTSKATGSIYYPSQDPQRLGAKGLPVQVRDAALQIADNIPRQGANRDFYLQNVERALANTDGTTPAGALANVPDSSGAEMLKRLARTAPYYKRNAPHICSFYVKGECKRGEECPYRHEKPSDPDDPLSTQNIRDRYYGSNDPVAEKIMNRAKAMPALEPPADTTITTLYVGNLGPAGQITQKDLNDYFYQFGDIRSLRLLDAKSCAFIQFTTREACEMAAEKSFNKLFMKGRRLVIRWGQPQSQKSTEDRPINPVPSLPNPCPVPDDLVPSSSKRQRLDPLNIPLPPVPPSFAPPTKLVVPPLRPPTGASLPATSTSGDEASTSKATGSIYYPSQDPQRLGAKGDVIDD</sequence>
<dbReference type="SUPFAM" id="SSF90229">
    <property type="entry name" value="CCCH zinc finger"/>
    <property type="match status" value="2"/>
</dbReference>
<dbReference type="InterPro" id="IPR012677">
    <property type="entry name" value="Nucleotide-bd_a/b_plait_sf"/>
</dbReference>
<evidence type="ECO:0000256" key="4">
    <source>
        <dbReference type="ARBA" id="ARBA00020031"/>
    </source>
</evidence>
<evidence type="ECO:0000256" key="8">
    <source>
        <dbReference type="ARBA" id="ARBA00022728"/>
    </source>
</evidence>